<gene>
    <name evidence="2" type="ORF">KCG44_03445</name>
</gene>
<name>A0ABS6SBN9_9SPHN</name>
<feature type="region of interest" description="Disordered" evidence="1">
    <location>
        <begin position="40"/>
        <end position="63"/>
    </location>
</feature>
<comment type="caution">
    <text evidence="2">The sequence shown here is derived from an EMBL/GenBank/DDBJ whole genome shotgun (WGS) entry which is preliminary data.</text>
</comment>
<sequence>MPRIYAPTVGQALEPAQPHVFWRLTTARRITCFPQISRHALRTSGNGRSRKTAEATRALSNRR</sequence>
<keyword evidence="3" id="KW-1185">Reference proteome</keyword>
<proteinExistence type="predicted"/>
<dbReference type="EMBL" id="JAGSPA010000001">
    <property type="protein sequence ID" value="MBV7255837.1"/>
    <property type="molecule type" value="Genomic_DNA"/>
</dbReference>
<evidence type="ECO:0000256" key="1">
    <source>
        <dbReference type="SAM" id="MobiDB-lite"/>
    </source>
</evidence>
<evidence type="ECO:0000313" key="3">
    <source>
        <dbReference type="Proteomes" id="UP000722336"/>
    </source>
</evidence>
<evidence type="ECO:0000313" key="2">
    <source>
        <dbReference type="EMBL" id="MBV7255837.1"/>
    </source>
</evidence>
<dbReference type="Proteomes" id="UP000722336">
    <property type="component" value="Unassembled WGS sequence"/>
</dbReference>
<accession>A0ABS6SBN9</accession>
<reference evidence="2 3" key="1">
    <citation type="submission" date="2021-04" db="EMBL/GenBank/DDBJ databases">
        <authorList>
            <person name="Pira H."/>
            <person name="Risdian C."/>
            <person name="Wink J."/>
        </authorList>
    </citation>
    <scope>NUCLEOTIDE SEQUENCE [LARGE SCALE GENOMIC DNA]</scope>
    <source>
        <strain evidence="2 3">WHA3</strain>
    </source>
</reference>
<protein>
    <submittedName>
        <fullName evidence="2">Uncharacterized protein</fullName>
    </submittedName>
</protein>
<dbReference type="RefSeq" id="WP_218444217.1">
    <property type="nucleotide sequence ID" value="NZ_JAGSPA010000001.1"/>
</dbReference>
<organism evidence="2 3">
    <name type="scientific">Pacificimonas pallii</name>
    <dbReference type="NCBI Taxonomy" id="2827236"/>
    <lineage>
        <taxon>Bacteria</taxon>
        <taxon>Pseudomonadati</taxon>
        <taxon>Pseudomonadota</taxon>
        <taxon>Alphaproteobacteria</taxon>
        <taxon>Sphingomonadales</taxon>
        <taxon>Sphingosinicellaceae</taxon>
        <taxon>Pacificimonas</taxon>
    </lineage>
</organism>